<evidence type="ECO:0000256" key="1">
    <source>
        <dbReference type="SAM" id="Phobius"/>
    </source>
</evidence>
<keyword evidence="1" id="KW-1133">Transmembrane helix</keyword>
<proteinExistence type="predicted"/>
<reference evidence="4" key="1">
    <citation type="journal article" date="2016" name="Environ. Microbiol.">
        <title>The complete genome of a viable archaeum isolated from 123-million-year-old rock salt.</title>
        <authorList>
            <person name="Jaakkola S.T."/>
            <person name="Pfeiffer F."/>
            <person name="Ravantti J.J."/>
            <person name="Guo Q."/>
            <person name="Liu Y."/>
            <person name="Chen X."/>
            <person name="Ma H."/>
            <person name="Yang C."/>
            <person name="Oksanen H.M."/>
            <person name="Bamford D.H."/>
        </authorList>
    </citation>
    <scope>NUCLEOTIDE SEQUENCE</scope>
    <source>
        <strain evidence="4">JI20-1</strain>
    </source>
</reference>
<protein>
    <recommendedName>
        <fullName evidence="2">DUF8060 domain-containing protein</fullName>
    </recommendedName>
</protein>
<dbReference type="STRING" id="1407499.HHUB_2463"/>
<keyword evidence="1" id="KW-0812">Transmembrane</keyword>
<evidence type="ECO:0000259" key="2">
    <source>
        <dbReference type="Pfam" id="PF26256"/>
    </source>
</evidence>
<evidence type="ECO:0000313" key="3">
    <source>
        <dbReference type="EMBL" id="CQH56984.1"/>
    </source>
</evidence>
<dbReference type="KEGG" id="hhb:Hhub_2463"/>
<dbReference type="InterPro" id="IPR058373">
    <property type="entry name" value="DUF8060"/>
</dbReference>
<feature type="transmembrane region" description="Helical" evidence="1">
    <location>
        <begin position="65"/>
        <end position="83"/>
    </location>
</feature>
<dbReference type="Proteomes" id="UP000066737">
    <property type="component" value="Chromosome I"/>
</dbReference>
<gene>
    <name evidence="3" type="ORF">HHUB_2463</name>
</gene>
<feature type="domain" description="DUF8060" evidence="2">
    <location>
        <begin position="10"/>
        <end position="86"/>
    </location>
</feature>
<dbReference type="EMBL" id="LN831302">
    <property type="protein sequence ID" value="CQH56984.1"/>
    <property type="molecule type" value="Genomic_DNA"/>
</dbReference>
<dbReference type="AlphaFoldDB" id="A0A0U5H256"/>
<dbReference type="Pfam" id="PF26256">
    <property type="entry name" value="DUF8060"/>
    <property type="match status" value="1"/>
</dbReference>
<keyword evidence="4" id="KW-1185">Reference proteome</keyword>
<dbReference type="GeneID" id="91109905"/>
<feature type="transmembrane region" description="Helical" evidence="1">
    <location>
        <begin position="23"/>
        <end position="45"/>
    </location>
</feature>
<keyword evidence="1" id="KW-0472">Membrane</keyword>
<sequence length="87" mass="9332">MTDEPDSAPTDEPATDGRDVRDLLLRGALLVLSVLAVVALFQFYTSANAAIGEWIGPEFRSLFRAAFNLLVLLATGIGISLVVRELA</sequence>
<name>A0A0U5H256_9EURY</name>
<evidence type="ECO:0000313" key="4">
    <source>
        <dbReference type="Proteomes" id="UP000066737"/>
    </source>
</evidence>
<dbReference type="RefSeq" id="WP_082687195.1">
    <property type="nucleotide sequence ID" value="NZ_CEML01000001.1"/>
</dbReference>
<organism evidence="3 4">
    <name type="scientific">Halobacterium hubeiense</name>
    <dbReference type="NCBI Taxonomy" id="1407499"/>
    <lineage>
        <taxon>Archaea</taxon>
        <taxon>Methanobacteriati</taxon>
        <taxon>Methanobacteriota</taxon>
        <taxon>Stenosarchaea group</taxon>
        <taxon>Halobacteria</taxon>
        <taxon>Halobacteriales</taxon>
        <taxon>Halobacteriaceae</taxon>
        <taxon>Halobacterium</taxon>
    </lineage>
</organism>
<accession>A0A0U5H256</accession>